<accession>A0ABV7HQY0</accession>
<dbReference type="InterPro" id="IPR052163">
    <property type="entry name" value="DGC-Regulatory_Protein"/>
</dbReference>
<organism evidence="3 4">
    <name type="scientific">Gilvimarinus japonicus</name>
    <dbReference type="NCBI Taxonomy" id="1796469"/>
    <lineage>
        <taxon>Bacteria</taxon>
        <taxon>Pseudomonadati</taxon>
        <taxon>Pseudomonadota</taxon>
        <taxon>Gammaproteobacteria</taxon>
        <taxon>Cellvibrionales</taxon>
        <taxon>Cellvibrionaceae</taxon>
        <taxon>Gilvimarinus</taxon>
    </lineage>
</organism>
<dbReference type="CDD" id="cd01949">
    <property type="entry name" value="GGDEF"/>
    <property type="match status" value="1"/>
</dbReference>
<feature type="domain" description="GGDEF" evidence="2">
    <location>
        <begin position="158"/>
        <end position="291"/>
    </location>
</feature>
<dbReference type="InterPro" id="IPR013767">
    <property type="entry name" value="PAS_fold"/>
</dbReference>
<dbReference type="NCBIfam" id="TIGR00254">
    <property type="entry name" value="GGDEF"/>
    <property type="match status" value="1"/>
</dbReference>
<dbReference type="PROSITE" id="PS50887">
    <property type="entry name" value="GGDEF"/>
    <property type="match status" value="1"/>
</dbReference>
<dbReference type="InterPro" id="IPR043128">
    <property type="entry name" value="Rev_trsase/Diguanyl_cyclase"/>
</dbReference>
<evidence type="ECO:0000313" key="3">
    <source>
        <dbReference type="EMBL" id="MFC3153911.1"/>
    </source>
</evidence>
<dbReference type="SUPFAM" id="SSF55785">
    <property type="entry name" value="PYP-like sensor domain (PAS domain)"/>
    <property type="match status" value="1"/>
</dbReference>
<gene>
    <name evidence="3" type="ORF">ACFOEB_01770</name>
</gene>
<protein>
    <submittedName>
        <fullName evidence="3">Diguanylate cyclase domain-containing protein</fullName>
        <ecNumber evidence="3">2.7.7.65</ecNumber>
    </submittedName>
</protein>
<evidence type="ECO:0000259" key="1">
    <source>
        <dbReference type="PROSITE" id="PS50112"/>
    </source>
</evidence>
<dbReference type="InterPro" id="IPR029787">
    <property type="entry name" value="Nucleotide_cyclase"/>
</dbReference>
<dbReference type="EC" id="2.7.7.65" evidence="3"/>
<dbReference type="InterPro" id="IPR000160">
    <property type="entry name" value="GGDEF_dom"/>
</dbReference>
<sequence length="294" mass="32744">MKTDLLVDLADVMDLMLNAVCVVDRDGNFVFVSAAFEQIFGYAPDEVVGKSMIDLVLPDDRPRTLGTVEALLEGESSPHFENRWVRKDGRVVHVLWTARWSEKYQARIAVAHDITERKLMEDRLTHMAGHDQLTNLPNRVLLQDRLLSGLAHARREQVCLSLLFIDMDGFKQVNDSYGHAVGDTLLQKIAQRLSGCVRESDTVGRLGGDEFLVLLNGISECEHAEMIAEKIRAELGKPFEVDSLFLQLAPSIGVAHYPAHGNDDQQLIHSADQAMYRAKKAGGNRVSVFLPATV</sequence>
<dbReference type="Proteomes" id="UP001595548">
    <property type="component" value="Unassembled WGS sequence"/>
</dbReference>
<dbReference type="SMART" id="SM00267">
    <property type="entry name" value="GGDEF"/>
    <property type="match status" value="1"/>
</dbReference>
<evidence type="ECO:0000259" key="2">
    <source>
        <dbReference type="PROSITE" id="PS50887"/>
    </source>
</evidence>
<comment type="caution">
    <text evidence="3">The sequence shown here is derived from an EMBL/GenBank/DDBJ whole genome shotgun (WGS) entry which is preliminary data.</text>
</comment>
<dbReference type="Gene3D" id="3.30.450.20">
    <property type="entry name" value="PAS domain"/>
    <property type="match status" value="1"/>
</dbReference>
<dbReference type="SMART" id="SM00091">
    <property type="entry name" value="PAS"/>
    <property type="match status" value="1"/>
</dbReference>
<dbReference type="RefSeq" id="WP_382413954.1">
    <property type="nucleotide sequence ID" value="NZ_AP031500.1"/>
</dbReference>
<dbReference type="PANTHER" id="PTHR46663:SF3">
    <property type="entry name" value="SLL0267 PROTEIN"/>
    <property type="match status" value="1"/>
</dbReference>
<name>A0ABV7HQY0_9GAMM</name>
<dbReference type="GO" id="GO:0052621">
    <property type="term" value="F:diguanylate cyclase activity"/>
    <property type="evidence" value="ECO:0007669"/>
    <property type="project" value="UniProtKB-EC"/>
</dbReference>
<dbReference type="PANTHER" id="PTHR46663">
    <property type="entry name" value="DIGUANYLATE CYCLASE DGCT-RELATED"/>
    <property type="match status" value="1"/>
</dbReference>
<keyword evidence="4" id="KW-1185">Reference proteome</keyword>
<keyword evidence="3" id="KW-0548">Nucleotidyltransferase</keyword>
<proteinExistence type="predicted"/>
<keyword evidence="3" id="KW-0808">Transferase</keyword>
<reference evidence="4" key="1">
    <citation type="journal article" date="2019" name="Int. J. Syst. Evol. Microbiol.">
        <title>The Global Catalogue of Microorganisms (GCM) 10K type strain sequencing project: providing services to taxonomists for standard genome sequencing and annotation.</title>
        <authorList>
            <consortium name="The Broad Institute Genomics Platform"/>
            <consortium name="The Broad Institute Genome Sequencing Center for Infectious Disease"/>
            <person name="Wu L."/>
            <person name="Ma J."/>
        </authorList>
    </citation>
    <scope>NUCLEOTIDE SEQUENCE [LARGE SCALE GENOMIC DNA]</scope>
    <source>
        <strain evidence="4">KCTC 52141</strain>
    </source>
</reference>
<feature type="domain" description="PAS" evidence="1">
    <location>
        <begin position="9"/>
        <end position="75"/>
    </location>
</feature>
<evidence type="ECO:0000313" key="4">
    <source>
        <dbReference type="Proteomes" id="UP001595548"/>
    </source>
</evidence>
<dbReference type="PROSITE" id="PS50112">
    <property type="entry name" value="PAS"/>
    <property type="match status" value="1"/>
</dbReference>
<dbReference type="Pfam" id="PF00990">
    <property type="entry name" value="GGDEF"/>
    <property type="match status" value="1"/>
</dbReference>
<dbReference type="CDD" id="cd00130">
    <property type="entry name" value="PAS"/>
    <property type="match status" value="1"/>
</dbReference>
<dbReference type="EMBL" id="JBHRTL010000003">
    <property type="protein sequence ID" value="MFC3153911.1"/>
    <property type="molecule type" value="Genomic_DNA"/>
</dbReference>
<dbReference type="NCBIfam" id="TIGR00229">
    <property type="entry name" value="sensory_box"/>
    <property type="match status" value="1"/>
</dbReference>
<dbReference type="InterPro" id="IPR000014">
    <property type="entry name" value="PAS"/>
</dbReference>
<dbReference type="Pfam" id="PF00989">
    <property type="entry name" value="PAS"/>
    <property type="match status" value="1"/>
</dbReference>
<dbReference type="SUPFAM" id="SSF55073">
    <property type="entry name" value="Nucleotide cyclase"/>
    <property type="match status" value="1"/>
</dbReference>
<dbReference type="Gene3D" id="3.30.70.270">
    <property type="match status" value="1"/>
</dbReference>
<dbReference type="InterPro" id="IPR035965">
    <property type="entry name" value="PAS-like_dom_sf"/>
</dbReference>